<sequence length="146" mass="16566">MERETYGLVVLHQKLGEGLMGTHEGKDVERIHTGDKGRGNESDEQNQRFLVHPFHATDDGIEKESVGIEHKQLADEVEQCMQERMPRQLLQDKEQEGISGYDQDVDLVEHAKAPIMLCDGKQLFKEEEKRDEQGVGDECHSVVGKV</sequence>
<organism evidence="2">
    <name type="scientific">bioreactor metagenome</name>
    <dbReference type="NCBI Taxonomy" id="1076179"/>
    <lineage>
        <taxon>unclassified sequences</taxon>
        <taxon>metagenomes</taxon>
        <taxon>ecological metagenomes</taxon>
    </lineage>
</organism>
<accession>A0A645HJC9</accession>
<protein>
    <submittedName>
        <fullName evidence="2">Uncharacterized protein</fullName>
    </submittedName>
</protein>
<comment type="caution">
    <text evidence="2">The sequence shown here is derived from an EMBL/GenBank/DDBJ whole genome shotgun (WGS) entry which is preliminary data.</text>
</comment>
<evidence type="ECO:0000313" key="2">
    <source>
        <dbReference type="EMBL" id="MPN39118.1"/>
    </source>
</evidence>
<feature type="region of interest" description="Disordered" evidence="1">
    <location>
        <begin position="20"/>
        <end position="47"/>
    </location>
</feature>
<reference evidence="2" key="1">
    <citation type="submission" date="2019-08" db="EMBL/GenBank/DDBJ databases">
        <authorList>
            <person name="Kucharzyk K."/>
            <person name="Murdoch R.W."/>
            <person name="Higgins S."/>
            <person name="Loffler F."/>
        </authorList>
    </citation>
    <scope>NUCLEOTIDE SEQUENCE</scope>
</reference>
<feature type="compositionally biased region" description="Basic and acidic residues" evidence="1">
    <location>
        <begin position="23"/>
        <end position="41"/>
    </location>
</feature>
<evidence type="ECO:0000256" key="1">
    <source>
        <dbReference type="SAM" id="MobiDB-lite"/>
    </source>
</evidence>
<name>A0A645HJC9_9ZZZZ</name>
<dbReference type="EMBL" id="VSSQ01094738">
    <property type="protein sequence ID" value="MPN39118.1"/>
    <property type="molecule type" value="Genomic_DNA"/>
</dbReference>
<dbReference type="AlphaFoldDB" id="A0A645HJC9"/>
<gene>
    <name evidence="2" type="ORF">SDC9_186645</name>
</gene>
<proteinExistence type="predicted"/>